<reference evidence="1 2" key="2">
    <citation type="submission" date="2020-08" db="EMBL/GenBank/DDBJ databases">
        <authorList>
            <person name="Partida-Martinez L."/>
            <person name="Huntemann M."/>
            <person name="Clum A."/>
            <person name="Wang J."/>
            <person name="Palaniappan K."/>
            <person name="Ritter S."/>
            <person name="Chen I.-M."/>
            <person name="Stamatis D."/>
            <person name="Reddy T."/>
            <person name="O'Malley R."/>
            <person name="Daum C."/>
            <person name="Shapiro N."/>
            <person name="Ivanova N."/>
            <person name="Kyrpides N."/>
            <person name="Woyke T."/>
        </authorList>
    </citation>
    <scope>NUCLEOTIDE SEQUENCE [LARGE SCALE GENOMIC DNA]</scope>
    <source>
        <strain evidence="1 2">AS3.13</strain>
    </source>
</reference>
<proteinExistence type="predicted"/>
<reference evidence="1 2" key="1">
    <citation type="submission" date="2020-08" db="EMBL/GenBank/DDBJ databases">
        <title>The Agave Microbiome: Exploring the role of microbial communities in plant adaptations to desert environments.</title>
        <authorList>
            <person name="Partida-Martinez L.P."/>
        </authorList>
    </citation>
    <scope>NUCLEOTIDE SEQUENCE [LARGE SCALE GENOMIC DNA]</scope>
    <source>
        <strain evidence="1 2">AS3.13</strain>
    </source>
</reference>
<gene>
    <name evidence="1" type="ORF">F4693_001790</name>
</gene>
<sequence length="333" mass="34541">MSGTGRPLRFLVVVIGAWIALRTWQLWPDRPPVRAVRHVGWRIVKTREPPVVVADAPRTPPMVPSPQPGRRAIMSRGRATALPDALSAPVAMPMAASMDPARPPAVQIDAMPLAIPITPAATPRRWSASSWAMVRGSGAGGGVATPQLGGAQAGIRVARAITAGGRVAIVARIAAALDTRQQEAAIGIEWRSTSLPVRLVAERRIGLADQRGGSALGLVGGVSDRPLPAGFRLDGYAQAGAVLRNDLEGYADGAARATRPVVRTGGGTTFAIGLGLWGGAQRDARRLDVGPAATIDLPLGGAPHLRVALEWRQRVAGAARPGSGPALSIGADY</sequence>
<evidence type="ECO:0000313" key="2">
    <source>
        <dbReference type="Proteomes" id="UP000522313"/>
    </source>
</evidence>
<dbReference type="Proteomes" id="UP000522313">
    <property type="component" value="Unassembled WGS sequence"/>
</dbReference>
<protein>
    <submittedName>
        <fullName evidence="1">Uncharacterized protein</fullName>
    </submittedName>
</protein>
<comment type="caution">
    <text evidence="1">The sequence shown here is derived from an EMBL/GenBank/DDBJ whole genome shotgun (WGS) entry which is preliminary data.</text>
</comment>
<evidence type="ECO:0000313" key="1">
    <source>
        <dbReference type="EMBL" id="MBB6504813.1"/>
    </source>
</evidence>
<dbReference type="AlphaFoldDB" id="A0A7X0MPT3"/>
<name>A0A7X0MPT3_9SPHN</name>
<accession>A0A7X0MPT3</accession>
<organism evidence="1 2">
    <name type="scientific">Sphingomonas endophytica</name>
    <dbReference type="NCBI Taxonomy" id="869719"/>
    <lineage>
        <taxon>Bacteria</taxon>
        <taxon>Pseudomonadati</taxon>
        <taxon>Pseudomonadota</taxon>
        <taxon>Alphaproteobacteria</taxon>
        <taxon>Sphingomonadales</taxon>
        <taxon>Sphingomonadaceae</taxon>
        <taxon>Sphingomonas</taxon>
    </lineage>
</organism>
<dbReference type="EMBL" id="JACHBT010000008">
    <property type="protein sequence ID" value="MBB6504813.1"/>
    <property type="molecule type" value="Genomic_DNA"/>
</dbReference>
<dbReference type="RefSeq" id="WP_260396537.1">
    <property type="nucleotide sequence ID" value="NZ_JACHBT010000008.1"/>
</dbReference>